<comment type="caution">
    <text evidence="2">The sequence shown here is derived from an EMBL/GenBank/DDBJ whole genome shotgun (WGS) entry which is preliminary data.</text>
</comment>
<dbReference type="EMBL" id="MDEO01000035">
    <property type="protein sequence ID" value="OCX14753.1"/>
    <property type="molecule type" value="Genomic_DNA"/>
</dbReference>
<keyword evidence="1" id="KW-1133">Transmembrane helix</keyword>
<gene>
    <name evidence="2" type="ORF">QV13_20225</name>
</gene>
<evidence type="ECO:0000313" key="3">
    <source>
        <dbReference type="Proteomes" id="UP000094412"/>
    </source>
</evidence>
<dbReference type="AlphaFoldDB" id="A0A1C2DJA7"/>
<keyword evidence="1" id="KW-0472">Membrane</keyword>
<proteinExistence type="predicted"/>
<organism evidence="2 3">
    <name type="scientific">Mesorhizobium hungaricum</name>
    <dbReference type="NCBI Taxonomy" id="1566387"/>
    <lineage>
        <taxon>Bacteria</taxon>
        <taxon>Pseudomonadati</taxon>
        <taxon>Pseudomonadota</taxon>
        <taxon>Alphaproteobacteria</taxon>
        <taxon>Hyphomicrobiales</taxon>
        <taxon>Phyllobacteriaceae</taxon>
        <taxon>Mesorhizobium</taxon>
    </lineage>
</organism>
<evidence type="ECO:0000313" key="2">
    <source>
        <dbReference type="EMBL" id="OCX14753.1"/>
    </source>
</evidence>
<keyword evidence="1" id="KW-0812">Transmembrane</keyword>
<accession>A0A1C2DJA7</accession>
<feature type="transmembrane region" description="Helical" evidence="1">
    <location>
        <begin position="31"/>
        <end position="50"/>
    </location>
</feature>
<keyword evidence="3" id="KW-1185">Reference proteome</keyword>
<reference evidence="2 3" key="1">
    <citation type="submission" date="2016-08" db="EMBL/GenBank/DDBJ databases">
        <title>Whole genome sequence of Mesorhizobium sp. strain UASWS1009 isolated from industrial sewage.</title>
        <authorList>
            <person name="Crovadore J."/>
            <person name="Calmin G."/>
            <person name="Chablais R."/>
            <person name="Cochard B."/>
            <person name="Lefort F."/>
        </authorList>
    </citation>
    <scope>NUCLEOTIDE SEQUENCE [LARGE SCALE GENOMIC DNA]</scope>
    <source>
        <strain evidence="2 3">UASWS1009</strain>
    </source>
</reference>
<dbReference type="RefSeq" id="WP_024925496.1">
    <property type="nucleotide sequence ID" value="NZ_MDEO01000035.1"/>
</dbReference>
<evidence type="ECO:0000256" key="1">
    <source>
        <dbReference type="SAM" id="Phobius"/>
    </source>
</evidence>
<sequence length="158" mass="16732">MSNIDILFAVAGTVLVVLAIILILKKLEVSAGHSAIIVIGAALLALPYVANFEWTGSGIRFTTRDQGSQLAEQIAANSAQLAKINADIAGVADALKSSNERIAAIEAKQGGSATQPPVKPINPAFFDRLIQENNNAKLLTNRRLQDLDMLKQSLSVGN</sequence>
<dbReference type="Proteomes" id="UP000094412">
    <property type="component" value="Unassembled WGS sequence"/>
</dbReference>
<name>A0A1C2DJA7_9HYPH</name>
<protein>
    <submittedName>
        <fullName evidence="2">Uncharacterized protein</fullName>
    </submittedName>
</protein>
<feature type="transmembrane region" description="Helical" evidence="1">
    <location>
        <begin position="6"/>
        <end position="24"/>
    </location>
</feature>